<dbReference type="PANTHER" id="PTHR33525">
    <property type="match status" value="1"/>
</dbReference>
<dbReference type="Pfam" id="PF08668">
    <property type="entry name" value="HDOD"/>
    <property type="match status" value="1"/>
</dbReference>
<dbReference type="InterPro" id="IPR052340">
    <property type="entry name" value="RNase_Y/CdgJ"/>
</dbReference>
<dbReference type="PROSITE" id="PS51833">
    <property type="entry name" value="HDOD"/>
    <property type="match status" value="1"/>
</dbReference>
<sequence length="279" mass="30851">MSTKLQTILQAACSLPSIPRAVQEVLGLLEKPDLTIGELAEALSHDPVMSAKVLRLANSAYFGVQREVDTVESAALMIGIDSIRTMVLASGMMDTFKDMARFDRQRFWTISLLSAYIARDLANSVGLNGNKAYTASLIHGLGVLAIHKALPDLADQIDQNCKDECPYDRADVENALLGFHHGEVSAEIAKGWKLPEDIGESIRQYPHPRRTGPYSLSSIVHLSVALAMDLTDDMPEELWVDNLDSSVEELLSTTLDNLKTLRPRFDKSREFVEMLVTTH</sequence>
<comment type="caution">
    <text evidence="2">The sequence shown here is derived from an EMBL/GenBank/DDBJ whole genome shotgun (WGS) entry which is preliminary data.</text>
</comment>
<reference evidence="2 3" key="1">
    <citation type="submission" date="2022-07" db="EMBL/GenBank/DDBJ databases">
        <authorList>
            <person name="Xamxidin M."/>
            <person name="Wu M."/>
        </authorList>
    </citation>
    <scope>NUCLEOTIDE SEQUENCE [LARGE SCALE GENOMIC DNA]</scope>
    <source>
        <strain evidence="2 3">NBRC 111650</strain>
    </source>
</reference>
<keyword evidence="3" id="KW-1185">Reference proteome</keyword>
<dbReference type="EMBL" id="JANIGO010000002">
    <property type="protein sequence ID" value="MCQ8896188.1"/>
    <property type="molecule type" value="Genomic_DNA"/>
</dbReference>
<gene>
    <name evidence="2" type="ORF">NQT62_07020</name>
</gene>
<name>A0ABT1WF96_9BURK</name>
<protein>
    <submittedName>
        <fullName evidence="2">HDOD domain-containing protein</fullName>
    </submittedName>
</protein>
<dbReference type="RefSeq" id="WP_256763953.1">
    <property type="nucleotide sequence ID" value="NZ_JANIGO010000002.1"/>
</dbReference>
<evidence type="ECO:0000313" key="2">
    <source>
        <dbReference type="EMBL" id="MCQ8896188.1"/>
    </source>
</evidence>
<dbReference type="PANTHER" id="PTHR33525:SF3">
    <property type="entry name" value="RIBONUCLEASE Y"/>
    <property type="match status" value="1"/>
</dbReference>
<dbReference type="Gene3D" id="1.10.3210.10">
    <property type="entry name" value="Hypothetical protein af1432"/>
    <property type="match status" value="1"/>
</dbReference>
<evidence type="ECO:0000259" key="1">
    <source>
        <dbReference type="PROSITE" id="PS51833"/>
    </source>
</evidence>
<dbReference type="InterPro" id="IPR013976">
    <property type="entry name" value="HDOD"/>
</dbReference>
<dbReference type="Proteomes" id="UP001204142">
    <property type="component" value="Unassembled WGS sequence"/>
</dbReference>
<evidence type="ECO:0000313" key="3">
    <source>
        <dbReference type="Proteomes" id="UP001204142"/>
    </source>
</evidence>
<proteinExistence type="predicted"/>
<dbReference type="SUPFAM" id="SSF109604">
    <property type="entry name" value="HD-domain/PDEase-like"/>
    <property type="match status" value="1"/>
</dbReference>
<organism evidence="2 3">
    <name type="scientific">Limnobacter humi</name>
    <dbReference type="NCBI Taxonomy" id="1778671"/>
    <lineage>
        <taxon>Bacteria</taxon>
        <taxon>Pseudomonadati</taxon>
        <taxon>Pseudomonadota</taxon>
        <taxon>Betaproteobacteria</taxon>
        <taxon>Burkholderiales</taxon>
        <taxon>Burkholderiaceae</taxon>
        <taxon>Limnobacter</taxon>
    </lineage>
</organism>
<feature type="domain" description="HDOD" evidence="1">
    <location>
        <begin position="15"/>
        <end position="208"/>
    </location>
</feature>
<accession>A0ABT1WF96</accession>